<proteinExistence type="predicted"/>
<sequence>MLVAKVGPLNFHDFINDLETSPIAAKKDVTTVLTCPRLEEALPANVDKIETSDAKKNTFAGLFSNNRKLFEDNKLKKFLVEDDKLETDNLIDIQSQLGFCIVGYVAGKFLGLKVSRALSQSWGSLLQQHNSGWFVFRFVRDEDRQWI</sequence>
<protein>
    <submittedName>
        <fullName evidence="1">Uncharacterized protein</fullName>
    </submittedName>
</protein>
<reference evidence="1" key="1">
    <citation type="submission" date="2020-06" db="EMBL/GenBank/DDBJ databases">
        <authorList>
            <person name="Li T."/>
            <person name="Hu X."/>
            <person name="Zhang T."/>
            <person name="Song X."/>
            <person name="Zhang H."/>
            <person name="Dai N."/>
            <person name="Sheng W."/>
            <person name="Hou X."/>
            <person name="Wei L."/>
        </authorList>
    </citation>
    <scope>NUCLEOTIDE SEQUENCE</scope>
    <source>
        <strain evidence="1">G02</strain>
        <tissue evidence="1">Leaf</tissue>
    </source>
</reference>
<gene>
    <name evidence="1" type="ORF">Sradi_4378700</name>
</gene>
<comment type="caution">
    <text evidence="1">The sequence shown here is derived from an EMBL/GenBank/DDBJ whole genome shotgun (WGS) entry which is preliminary data.</text>
</comment>
<dbReference type="AlphaFoldDB" id="A0AAW2NSC7"/>
<name>A0AAW2NSC7_SESRA</name>
<evidence type="ECO:0000313" key="1">
    <source>
        <dbReference type="EMBL" id="KAL0345474.1"/>
    </source>
</evidence>
<reference evidence="1" key="2">
    <citation type="journal article" date="2024" name="Plant">
        <title>Genomic evolution and insights into agronomic trait innovations of Sesamum species.</title>
        <authorList>
            <person name="Miao H."/>
            <person name="Wang L."/>
            <person name="Qu L."/>
            <person name="Liu H."/>
            <person name="Sun Y."/>
            <person name="Le M."/>
            <person name="Wang Q."/>
            <person name="Wei S."/>
            <person name="Zheng Y."/>
            <person name="Lin W."/>
            <person name="Duan Y."/>
            <person name="Cao H."/>
            <person name="Xiong S."/>
            <person name="Wang X."/>
            <person name="Wei L."/>
            <person name="Li C."/>
            <person name="Ma Q."/>
            <person name="Ju M."/>
            <person name="Zhao R."/>
            <person name="Li G."/>
            <person name="Mu C."/>
            <person name="Tian Q."/>
            <person name="Mei H."/>
            <person name="Zhang T."/>
            <person name="Gao T."/>
            <person name="Zhang H."/>
        </authorList>
    </citation>
    <scope>NUCLEOTIDE SEQUENCE</scope>
    <source>
        <strain evidence="1">G02</strain>
    </source>
</reference>
<organism evidence="1">
    <name type="scientific">Sesamum radiatum</name>
    <name type="common">Black benniseed</name>
    <dbReference type="NCBI Taxonomy" id="300843"/>
    <lineage>
        <taxon>Eukaryota</taxon>
        <taxon>Viridiplantae</taxon>
        <taxon>Streptophyta</taxon>
        <taxon>Embryophyta</taxon>
        <taxon>Tracheophyta</taxon>
        <taxon>Spermatophyta</taxon>
        <taxon>Magnoliopsida</taxon>
        <taxon>eudicotyledons</taxon>
        <taxon>Gunneridae</taxon>
        <taxon>Pentapetalae</taxon>
        <taxon>asterids</taxon>
        <taxon>lamiids</taxon>
        <taxon>Lamiales</taxon>
        <taxon>Pedaliaceae</taxon>
        <taxon>Sesamum</taxon>
    </lineage>
</organism>
<accession>A0AAW2NSC7</accession>
<dbReference type="EMBL" id="JACGWJ010000019">
    <property type="protein sequence ID" value="KAL0345474.1"/>
    <property type="molecule type" value="Genomic_DNA"/>
</dbReference>